<sequence>IYEETRNRVIAGTGLTEEFRTGKGVRQGCPLSPILFNIFIQDLVESLEGKMEGGTPIGPGAGVKVDALMYADDAAIVAEEGAELGKMLKTLERWADRNNMEPSKRFLI</sequence>
<feature type="non-terminal residue" evidence="2">
    <location>
        <position position="108"/>
    </location>
</feature>
<feature type="domain" description="Reverse transcriptase" evidence="1">
    <location>
        <begin position="1"/>
        <end position="108"/>
    </location>
</feature>
<evidence type="ECO:0000313" key="2">
    <source>
        <dbReference type="EMBL" id="JAG72098.1"/>
    </source>
</evidence>
<organism evidence="2">
    <name type="scientific">Fopius arisanus</name>
    <dbReference type="NCBI Taxonomy" id="64838"/>
    <lineage>
        <taxon>Eukaryota</taxon>
        <taxon>Metazoa</taxon>
        <taxon>Ecdysozoa</taxon>
        <taxon>Arthropoda</taxon>
        <taxon>Hexapoda</taxon>
        <taxon>Insecta</taxon>
        <taxon>Pterygota</taxon>
        <taxon>Neoptera</taxon>
        <taxon>Endopterygota</taxon>
        <taxon>Hymenoptera</taxon>
        <taxon>Apocrita</taxon>
        <taxon>Ichneumonoidea</taxon>
        <taxon>Braconidae</taxon>
        <taxon>Opiinae</taxon>
        <taxon>Fopius</taxon>
    </lineage>
</organism>
<feature type="non-terminal residue" evidence="2">
    <location>
        <position position="1"/>
    </location>
</feature>
<dbReference type="InterPro" id="IPR043502">
    <property type="entry name" value="DNA/RNA_pol_sf"/>
</dbReference>
<proteinExistence type="predicted"/>
<dbReference type="PANTHER" id="PTHR47027">
    <property type="entry name" value="REVERSE TRANSCRIPTASE DOMAIN-CONTAINING PROTEIN"/>
    <property type="match status" value="1"/>
</dbReference>
<dbReference type="PANTHER" id="PTHR47027:SF20">
    <property type="entry name" value="REVERSE TRANSCRIPTASE-LIKE PROTEIN WITH RNA-DIRECTED DNA POLYMERASE DOMAIN"/>
    <property type="match status" value="1"/>
</dbReference>
<reference evidence="2" key="1">
    <citation type="submission" date="2015-01" db="EMBL/GenBank/DDBJ databases">
        <title>Transcriptome Assembly of Fopius arisanus.</title>
        <authorList>
            <person name="Geib S."/>
        </authorList>
    </citation>
    <scope>NUCLEOTIDE SEQUENCE</scope>
</reference>
<dbReference type="GO" id="GO:0071897">
    <property type="term" value="P:DNA biosynthetic process"/>
    <property type="evidence" value="ECO:0007669"/>
    <property type="project" value="UniProtKB-ARBA"/>
</dbReference>
<dbReference type="SUPFAM" id="SSF56672">
    <property type="entry name" value="DNA/RNA polymerases"/>
    <property type="match status" value="1"/>
</dbReference>
<dbReference type="Pfam" id="PF00078">
    <property type="entry name" value="RVT_1"/>
    <property type="match status" value="1"/>
</dbReference>
<dbReference type="AlphaFoldDB" id="A0A0C9R6E8"/>
<dbReference type="PROSITE" id="PS50878">
    <property type="entry name" value="RT_POL"/>
    <property type="match status" value="1"/>
</dbReference>
<dbReference type="InterPro" id="IPR000477">
    <property type="entry name" value="RT_dom"/>
</dbReference>
<accession>A0A0C9R6E8</accession>
<gene>
    <name evidence="2" type="primary">pol_7</name>
    <name evidence="2" type="ORF">g.66028</name>
</gene>
<evidence type="ECO:0000259" key="1">
    <source>
        <dbReference type="PROSITE" id="PS50878"/>
    </source>
</evidence>
<name>A0A0C9R6E8_9HYME</name>
<dbReference type="EMBL" id="GBYB01002331">
    <property type="protein sequence ID" value="JAG72098.1"/>
    <property type="molecule type" value="Transcribed_RNA"/>
</dbReference>
<protein>
    <submittedName>
        <fullName evidence="2">Pol_7 protein</fullName>
    </submittedName>
</protein>